<gene>
    <name evidence="3" type="ORF">JMM60_02975</name>
    <name evidence="2" type="ORF">NHU_02665</name>
</gene>
<feature type="domain" description="Phasin" evidence="1">
    <location>
        <begin position="28"/>
        <end position="99"/>
    </location>
</feature>
<evidence type="ECO:0000313" key="2">
    <source>
        <dbReference type="EMBL" id="BAQ69813.1"/>
    </source>
</evidence>
<evidence type="ECO:0000313" key="4">
    <source>
        <dbReference type="Proteomes" id="UP000064912"/>
    </source>
</evidence>
<dbReference type="EMBL" id="AP014800">
    <property type="protein sequence ID" value="BAQ69813.1"/>
    <property type="molecule type" value="Genomic_DNA"/>
</dbReference>
<dbReference type="Pfam" id="PF09361">
    <property type="entry name" value="Phasin_2"/>
    <property type="match status" value="1"/>
</dbReference>
<dbReference type="OrthoDB" id="7872620at2"/>
<organism evidence="2 4">
    <name type="scientific">Rhodovulum sulfidophilum</name>
    <name type="common">Rhodobacter sulfidophilus</name>
    <dbReference type="NCBI Taxonomy" id="35806"/>
    <lineage>
        <taxon>Bacteria</taxon>
        <taxon>Pseudomonadati</taxon>
        <taxon>Pseudomonadota</taxon>
        <taxon>Alphaproteobacteria</taxon>
        <taxon>Rhodobacterales</taxon>
        <taxon>Paracoccaceae</taxon>
        <taxon>Rhodovulum</taxon>
    </lineage>
</organism>
<keyword evidence="5" id="KW-1185">Reference proteome</keyword>
<accession>A0A0D6B3V0</accession>
<name>A0A0D6B3V0_RHOSU</name>
<dbReference type="Proteomes" id="UP000604473">
    <property type="component" value="Unassembled WGS sequence"/>
</dbReference>
<protein>
    <recommendedName>
        <fullName evidence="1">Phasin domain-containing protein</fullName>
    </recommendedName>
</protein>
<evidence type="ECO:0000313" key="5">
    <source>
        <dbReference type="Proteomes" id="UP000604473"/>
    </source>
</evidence>
<reference evidence="3 5" key="2">
    <citation type="submission" date="2021-01" db="EMBL/GenBank/DDBJ databases">
        <title>Draft genomes of Rhodovulum sulfidophilum.</title>
        <authorList>
            <person name="Guzman M.S."/>
        </authorList>
    </citation>
    <scope>NUCLEOTIDE SEQUENCE [LARGE SCALE GENOMIC DNA]</scope>
    <source>
        <strain evidence="3 5">AB35</strain>
    </source>
</reference>
<dbReference type="Proteomes" id="UP000064912">
    <property type="component" value="Chromosome"/>
</dbReference>
<reference evidence="2 4" key="1">
    <citation type="submission" date="2015-02" db="EMBL/GenBank/DDBJ databases">
        <title>Genome sequene of Rhodovulum sulfidophilum DSM 2351.</title>
        <authorList>
            <person name="Nagao N."/>
        </authorList>
    </citation>
    <scope>NUCLEOTIDE SEQUENCE [LARGE SCALE GENOMIC DNA]</scope>
    <source>
        <strain evidence="2 4">DSM 2351</strain>
    </source>
</reference>
<dbReference type="RefSeq" id="WP_042460833.1">
    <property type="nucleotide sequence ID" value="NZ_CP015421.1"/>
</dbReference>
<evidence type="ECO:0000259" key="1">
    <source>
        <dbReference type="Pfam" id="PF09361"/>
    </source>
</evidence>
<evidence type="ECO:0000313" key="3">
    <source>
        <dbReference type="EMBL" id="MBL3607772.1"/>
    </source>
</evidence>
<dbReference type="EMBL" id="JAESJJ010000002">
    <property type="protein sequence ID" value="MBL3607772.1"/>
    <property type="molecule type" value="Genomic_DNA"/>
</dbReference>
<proteinExistence type="predicted"/>
<dbReference type="PATRIC" id="fig|35806.4.peg.2744"/>
<dbReference type="AlphaFoldDB" id="A0A0D6B3V0"/>
<sequence length="115" mass="12669">MSKTPATPSATAALEAALRAQAEGWGMMAWMGATMADHVRRTGSEMAAFARDEARRNAEAMQRLAACRTPESLTDWQGDYLGETVAVCRDEAERLARMQAEVCDVTLNRMTGWRD</sequence>
<dbReference type="KEGG" id="rsu:NHU_02665"/>
<dbReference type="InterPro" id="IPR018968">
    <property type="entry name" value="Phasin"/>
</dbReference>
<dbReference type="GeneID" id="93539437"/>